<proteinExistence type="predicted"/>
<dbReference type="Proteomes" id="UP000182975">
    <property type="component" value="Unassembled WGS sequence"/>
</dbReference>
<dbReference type="OrthoDB" id="3173164at2"/>
<dbReference type="RefSeq" id="WP_066664624.1">
    <property type="nucleotide sequence ID" value="NZ_CP011402.1"/>
</dbReference>
<organism evidence="2 3">
    <name type="scientific">Denitrobacterium detoxificans</name>
    <dbReference type="NCBI Taxonomy" id="79604"/>
    <lineage>
        <taxon>Bacteria</taxon>
        <taxon>Bacillati</taxon>
        <taxon>Actinomycetota</taxon>
        <taxon>Coriobacteriia</taxon>
        <taxon>Eggerthellales</taxon>
        <taxon>Eggerthellaceae</taxon>
        <taxon>Denitrobacterium</taxon>
    </lineage>
</organism>
<reference evidence="3" key="1">
    <citation type="submission" date="2016-10" db="EMBL/GenBank/DDBJ databases">
        <authorList>
            <person name="Varghese N."/>
        </authorList>
    </citation>
    <scope>NUCLEOTIDE SEQUENCE [LARGE SCALE GENOMIC DNA]</scope>
    <source>
        <strain evidence="3">DSM 21843</strain>
    </source>
</reference>
<feature type="transmembrane region" description="Helical" evidence="1">
    <location>
        <begin position="57"/>
        <end position="78"/>
    </location>
</feature>
<dbReference type="KEGG" id="ddt:AAY81_09930"/>
<evidence type="ECO:0000313" key="2">
    <source>
        <dbReference type="EMBL" id="SEO41604.1"/>
    </source>
</evidence>
<name>A0A172S049_9ACTN</name>
<dbReference type="EMBL" id="FOEC01000001">
    <property type="protein sequence ID" value="SEO41604.1"/>
    <property type="molecule type" value="Genomic_DNA"/>
</dbReference>
<keyword evidence="1" id="KW-1133">Transmembrane helix</keyword>
<dbReference type="AlphaFoldDB" id="A0A172S049"/>
<evidence type="ECO:0000256" key="1">
    <source>
        <dbReference type="SAM" id="Phobius"/>
    </source>
</evidence>
<keyword evidence="3" id="KW-1185">Reference proteome</keyword>
<keyword evidence="1" id="KW-0472">Membrane</keyword>
<sequence length="355" mass="38686">MKKLGKSRHAGESIHIKRFTRGTSNELSFSVLDARGDAVAAQEEVARRKKKRVALRGVQWFMAFAAIAVVAILFVSYMRTLAQQDEKMRSSVGEAIGYIQQSDEDIVAMDQLLGQEVNDGTVSQMKELLEKLPSSNSLLDRATNKATEVLNGDDNSGGVEMATRAQESAQARKTLVQAGSELLDAAVSAEEAIDDMNEAWEALKLGHEKSVAAAELVKDTTEENVTASMALSKEAIDYYQQALLSISAASKLVPSANLQAYLNYANTALSAEQEAVESDEAILLQDKSTAENHNDSANTYTNAASRIAETFPSSPSQPIIDAYNQDTQQLWSDYEQARSTAAQADAYLRDYLRNA</sequence>
<dbReference type="STRING" id="79604.AAY81_09930"/>
<protein>
    <submittedName>
        <fullName evidence="2">Uncharacterized protein</fullName>
    </submittedName>
</protein>
<keyword evidence="1" id="KW-0812">Transmembrane</keyword>
<evidence type="ECO:0000313" key="3">
    <source>
        <dbReference type="Proteomes" id="UP000182975"/>
    </source>
</evidence>
<accession>A0A172S049</accession>
<gene>
    <name evidence="2" type="ORF">SAMN02910314_00183</name>
</gene>